<sequence>MLKDKKSDERISAQEYNQLVTKILEILKNQKYLITTINDEEIRDRETPTTKVSDRKKQTLENIRRSMKFVDEEQEKIEWAKITYKTELSGFITKSIAEISFEDSKATAVIHNVTKKYQLVYENIVEFLTLLVTSKMSISCKESFLKNHLNLIEVKTIYIVTFLIMLIETKLRYMQCKKTYEIC</sequence>
<proteinExistence type="predicted"/>
<gene>
    <name evidence="1" type="ORF">MF5582_00126</name>
</gene>
<accession>A0A654ILI4</accession>
<dbReference type="EMBL" id="LR739237">
    <property type="protein sequence ID" value="VZR99538.1"/>
    <property type="molecule type" value="Genomic_DNA"/>
</dbReference>
<reference evidence="1" key="1">
    <citation type="submission" date="2019-11" db="EMBL/GenBank/DDBJ databases">
        <authorList>
            <person name="Falquet L."/>
            <person name="Falquet L."/>
        </authorList>
    </citation>
    <scope>NUCLEOTIDE SEQUENCE</scope>
    <source>
        <strain evidence="1">14/OD_0492</strain>
    </source>
</reference>
<organism evidence="1">
    <name type="scientific">Mycoplasma feriruminatoris</name>
    <dbReference type="NCBI Taxonomy" id="1179777"/>
    <lineage>
        <taxon>Bacteria</taxon>
        <taxon>Bacillati</taxon>
        <taxon>Mycoplasmatota</taxon>
        <taxon>Mollicutes</taxon>
        <taxon>Mycoplasmataceae</taxon>
        <taxon>Mycoplasma</taxon>
    </lineage>
</organism>
<evidence type="ECO:0000313" key="1">
    <source>
        <dbReference type="EMBL" id="VZR99538.1"/>
    </source>
</evidence>
<name>A0A654ILI4_9MOLU</name>
<protein>
    <submittedName>
        <fullName evidence="1">Uncharacterized protein</fullName>
    </submittedName>
</protein>
<dbReference type="AlphaFoldDB" id="A0A654ILI4"/>